<proteinExistence type="predicted"/>
<comment type="caution">
    <text evidence="1">The sequence shown here is derived from an EMBL/GenBank/DDBJ whole genome shotgun (WGS) entry which is preliminary data.</text>
</comment>
<accession>A0ACB6RGE0</accession>
<dbReference type="EMBL" id="MU003492">
    <property type="protein sequence ID" value="KAF2477833.1"/>
    <property type="molecule type" value="Genomic_DNA"/>
</dbReference>
<evidence type="ECO:0000313" key="2">
    <source>
        <dbReference type="Proteomes" id="UP000799755"/>
    </source>
</evidence>
<dbReference type="Proteomes" id="UP000799755">
    <property type="component" value="Unassembled WGS sequence"/>
</dbReference>
<gene>
    <name evidence="1" type="ORF">BDR25DRAFT_390280</name>
</gene>
<sequence>MATQAHRNSKVLSRREIEALIANGCSIVIVDNKVLKVDAWLPYHPGGDKAIKHMIGRDATDEVHQFHSAETLQLTNRYQIGRVEGRWVNFVPPIQGGKFRTEDDSNVVDEDDCIQPHSEQGTASTDGSAHPSPIFEPAERPSSSIRHRNVGNIPRVSSTSSMSSVYLEDARTSPKMSVMDARTQREIDLDKSKYPSLDPQTQEKIVQKYRELQERIQAEGLYQCRYRSYGIECIRYIFFFAMFGFLLKSEWYLSSAFFLGCLWHQLAFTVHDAGHMGITHDFHTDTIIGMLVADYMGGLSVCWWKYNHNVHHLVTNSPEHDPDIEHMPFFAISHRFFENLFSSYYERVMNYDAFAKFMIRYQHYLYYIIVCFGRFNLYRLSWMYLLFGQGPRRGPAWWHRYFEIVGQVFFWTWFGYGVVYKSVPGGWNRLLFVLISHFITMPLHVQITLSHFAMSTADLGTTESFPQKMLRTTMDVDCPQWLDFFHGGLQFQAIHHLFPRIPRHNLRRTQKLVQEFCNEVDIPYALFGFVDGNKVVIGKLGDVSRQAAILAECQRTISEGDFGFKVVSSSTISLTICFEFHYYTALFVYAIVRNCRPILSHIVLKRCCLNFVTYSSLAHHNPTLDAASRHSMAIINNEVDRHSTPLLL</sequence>
<name>A0ACB6RGE0_9PLEO</name>
<keyword evidence="2" id="KW-1185">Reference proteome</keyword>
<organism evidence="1 2">
    <name type="scientific">Lindgomyces ingoldianus</name>
    <dbReference type="NCBI Taxonomy" id="673940"/>
    <lineage>
        <taxon>Eukaryota</taxon>
        <taxon>Fungi</taxon>
        <taxon>Dikarya</taxon>
        <taxon>Ascomycota</taxon>
        <taxon>Pezizomycotina</taxon>
        <taxon>Dothideomycetes</taxon>
        <taxon>Pleosporomycetidae</taxon>
        <taxon>Pleosporales</taxon>
        <taxon>Lindgomycetaceae</taxon>
        <taxon>Lindgomyces</taxon>
    </lineage>
</organism>
<protein>
    <submittedName>
        <fullName evidence="1">Fatty acid desaturase</fullName>
    </submittedName>
</protein>
<reference evidence="1" key="1">
    <citation type="journal article" date="2020" name="Stud. Mycol.">
        <title>101 Dothideomycetes genomes: a test case for predicting lifestyles and emergence of pathogens.</title>
        <authorList>
            <person name="Haridas S."/>
            <person name="Albert R."/>
            <person name="Binder M."/>
            <person name="Bloem J."/>
            <person name="Labutti K."/>
            <person name="Salamov A."/>
            <person name="Andreopoulos B."/>
            <person name="Baker S."/>
            <person name="Barry K."/>
            <person name="Bills G."/>
            <person name="Bluhm B."/>
            <person name="Cannon C."/>
            <person name="Castanera R."/>
            <person name="Culley D."/>
            <person name="Daum C."/>
            <person name="Ezra D."/>
            <person name="Gonzalez J."/>
            <person name="Henrissat B."/>
            <person name="Kuo A."/>
            <person name="Liang C."/>
            <person name="Lipzen A."/>
            <person name="Lutzoni F."/>
            <person name="Magnuson J."/>
            <person name="Mondo S."/>
            <person name="Nolan M."/>
            <person name="Ohm R."/>
            <person name="Pangilinan J."/>
            <person name="Park H.-J."/>
            <person name="Ramirez L."/>
            <person name="Alfaro M."/>
            <person name="Sun H."/>
            <person name="Tritt A."/>
            <person name="Yoshinaga Y."/>
            <person name="Zwiers L.-H."/>
            <person name="Turgeon B."/>
            <person name="Goodwin S."/>
            <person name="Spatafora J."/>
            <person name="Crous P."/>
            <person name="Grigoriev I."/>
        </authorList>
    </citation>
    <scope>NUCLEOTIDE SEQUENCE</scope>
    <source>
        <strain evidence="1">ATCC 200398</strain>
    </source>
</reference>
<evidence type="ECO:0000313" key="1">
    <source>
        <dbReference type="EMBL" id="KAF2477833.1"/>
    </source>
</evidence>